<proteinExistence type="predicted"/>
<accession>A0A8X6UZH5</accession>
<dbReference type="AlphaFoldDB" id="A0A8X6UZH5"/>
<comment type="caution">
    <text evidence="1">The sequence shown here is derived from an EMBL/GenBank/DDBJ whole genome shotgun (WGS) entry which is preliminary data.</text>
</comment>
<organism evidence="1 2">
    <name type="scientific">Trichonephila clavipes</name>
    <name type="common">Golden silk orbweaver</name>
    <name type="synonym">Nephila clavipes</name>
    <dbReference type="NCBI Taxonomy" id="2585209"/>
    <lineage>
        <taxon>Eukaryota</taxon>
        <taxon>Metazoa</taxon>
        <taxon>Ecdysozoa</taxon>
        <taxon>Arthropoda</taxon>
        <taxon>Chelicerata</taxon>
        <taxon>Arachnida</taxon>
        <taxon>Araneae</taxon>
        <taxon>Araneomorphae</taxon>
        <taxon>Entelegynae</taxon>
        <taxon>Araneoidea</taxon>
        <taxon>Nephilidae</taxon>
        <taxon>Trichonephila</taxon>
    </lineage>
</organism>
<keyword evidence="2" id="KW-1185">Reference proteome</keyword>
<gene>
    <name evidence="1" type="ORF">TNCV_1503521</name>
</gene>
<reference evidence="1" key="1">
    <citation type="submission" date="2020-08" db="EMBL/GenBank/DDBJ databases">
        <title>Multicomponent nature underlies the extraordinary mechanical properties of spider dragline silk.</title>
        <authorList>
            <person name="Kono N."/>
            <person name="Nakamura H."/>
            <person name="Mori M."/>
            <person name="Yoshida Y."/>
            <person name="Ohtoshi R."/>
            <person name="Malay A.D."/>
            <person name="Moran D.A.P."/>
            <person name="Tomita M."/>
            <person name="Numata K."/>
            <person name="Arakawa K."/>
        </authorList>
    </citation>
    <scope>NUCLEOTIDE SEQUENCE</scope>
</reference>
<dbReference type="EMBL" id="BMAU01021203">
    <property type="protein sequence ID" value="GFX98776.1"/>
    <property type="molecule type" value="Genomic_DNA"/>
</dbReference>
<dbReference type="Proteomes" id="UP000887159">
    <property type="component" value="Unassembled WGS sequence"/>
</dbReference>
<sequence length="135" mass="15093">MVQQLPRQLDDDQAFNVSIRNMIHESTYLSGEITVHWDSFHANTLTSCVAANAIGNVPIQHLQRDISAPESEALLVRQNLGISETWIKDSMPVNELSSDLRSYCNTAKRRQIAATSSVVVSSSSSRHISQYQQLH</sequence>
<evidence type="ECO:0000313" key="1">
    <source>
        <dbReference type="EMBL" id="GFX98776.1"/>
    </source>
</evidence>
<protein>
    <submittedName>
        <fullName evidence="1">Uncharacterized protein</fullName>
    </submittedName>
</protein>
<name>A0A8X6UZH5_TRICX</name>
<evidence type="ECO:0000313" key="2">
    <source>
        <dbReference type="Proteomes" id="UP000887159"/>
    </source>
</evidence>